<reference evidence="3" key="2">
    <citation type="submission" date="2022-12" db="EMBL/GenBank/DDBJ databases">
        <title>2953647.</title>
        <authorList>
            <person name="Hergert J."/>
            <person name="Casey R."/>
            <person name="Wagner J."/>
            <person name="Young E.L."/>
            <person name="Oakeson K.F."/>
        </authorList>
    </citation>
    <scope>NUCLEOTIDE SEQUENCE</scope>
    <source>
        <strain evidence="3">2953647</strain>
        <plasmid evidence="3">unnamed1</plasmid>
    </source>
</reference>
<gene>
    <name evidence="3" type="ORF">O4000_26190</name>
</gene>
<organism evidence="2">
    <name type="scientific">Citrobacter freundii</name>
    <dbReference type="NCBI Taxonomy" id="546"/>
    <lineage>
        <taxon>Bacteria</taxon>
        <taxon>Pseudomonadati</taxon>
        <taxon>Pseudomonadota</taxon>
        <taxon>Gammaproteobacteria</taxon>
        <taxon>Enterobacterales</taxon>
        <taxon>Enterobacteriaceae</taxon>
        <taxon>Citrobacter</taxon>
        <taxon>Citrobacter freundii complex</taxon>
    </lineage>
</organism>
<proteinExistence type="predicted"/>
<dbReference type="AlphaFoldDB" id="A0A2L0W2F0"/>
<accession>A0A2L0W2F0</accession>
<evidence type="ECO:0000313" key="4">
    <source>
        <dbReference type="Proteomes" id="UP001164536"/>
    </source>
</evidence>
<reference evidence="2" key="1">
    <citation type="submission" date="2017-05" db="EMBL/GenBank/DDBJ databases">
        <title>Comparative genomics of five different resistance plasmids coexisted in a clinical multi-drug resistant Citrobacter freundii isolate.</title>
        <authorList>
            <person name="Jing O."/>
            <person name="Sun F."/>
            <person name="Zhou D."/>
            <person name="Feng J."/>
            <person name="Zhan Z."/>
            <person name="Xiong Z."/>
            <person name="Yang B."/>
            <person name="Liu Z."/>
            <person name="Li T."/>
            <person name="Tong Y."/>
            <person name="Xia P."/>
        </authorList>
    </citation>
    <scope>NUCLEOTIDE SEQUENCE</scope>
    <source>
        <strain evidence="2">P10159</strain>
        <plasmid evidence="2">pP10159-4</plasmid>
    </source>
</reference>
<geneLocation type="plasmid" evidence="3 4">
    <name>unnamed1</name>
</geneLocation>
<dbReference type="OrthoDB" id="6625884at2"/>
<name>A0A2L0W2F0_CITFR</name>
<feature type="region of interest" description="Disordered" evidence="1">
    <location>
        <begin position="21"/>
        <end position="58"/>
    </location>
</feature>
<keyword evidence="2" id="KW-0614">Plasmid</keyword>
<keyword evidence="4" id="KW-1185">Reference proteome</keyword>
<dbReference type="Proteomes" id="UP001164536">
    <property type="component" value="Plasmid unnamed1"/>
</dbReference>
<dbReference type="EMBL" id="CP114565">
    <property type="protein sequence ID" value="WAZ59979.1"/>
    <property type="molecule type" value="Genomic_DNA"/>
</dbReference>
<sequence length="58" mass="6474">MSEISPGLPEDQNDVEFMMDDFQQSLGKSKPVHEVQFLGESPQSEDSANAADSPWFEN</sequence>
<dbReference type="EMBL" id="MF072964">
    <property type="protein sequence ID" value="AVA18531.1"/>
    <property type="molecule type" value="Genomic_DNA"/>
</dbReference>
<dbReference type="RefSeq" id="WP_022652145.1">
    <property type="nucleotide sequence ID" value="NC_019360.1"/>
</dbReference>
<protein>
    <submittedName>
        <fullName evidence="2">Uncharacterized protein</fullName>
    </submittedName>
</protein>
<evidence type="ECO:0000313" key="2">
    <source>
        <dbReference type="EMBL" id="AVA18531.1"/>
    </source>
</evidence>
<geneLocation type="plasmid" evidence="2">
    <name>pP10159-4</name>
</geneLocation>
<evidence type="ECO:0000256" key="1">
    <source>
        <dbReference type="SAM" id="MobiDB-lite"/>
    </source>
</evidence>
<evidence type="ECO:0000313" key="3">
    <source>
        <dbReference type="EMBL" id="WAZ59979.1"/>
    </source>
</evidence>